<proteinExistence type="predicted"/>
<name>A0A6M2DXY6_XENCH</name>
<accession>A0A6M2DXY6</accession>
<reference evidence="1" key="1">
    <citation type="submission" date="2020-03" db="EMBL/GenBank/DDBJ databases">
        <title>Transcriptomic Profiling of the Digestive Tract of the Rat Flea, Xenopsylla cheopis, Following Blood Feeding and Infection with Yersinia pestis.</title>
        <authorList>
            <person name="Bland D.M."/>
            <person name="Martens C.A."/>
            <person name="Virtaneva K."/>
            <person name="Kanakabandi K."/>
            <person name="Long D."/>
            <person name="Rosenke R."/>
            <person name="Saturday G.A."/>
            <person name="Hoyt F.H."/>
            <person name="Bruno D.P."/>
            <person name="Ribeiro J.M.C."/>
            <person name="Hinnebusch J."/>
        </authorList>
    </citation>
    <scope>NUCLEOTIDE SEQUENCE</scope>
</reference>
<dbReference type="EMBL" id="GIIL01007500">
    <property type="protein sequence ID" value="NOV51226.1"/>
    <property type="molecule type" value="Transcribed_RNA"/>
</dbReference>
<evidence type="ECO:0000313" key="1">
    <source>
        <dbReference type="EMBL" id="NOV51226.1"/>
    </source>
</evidence>
<organism evidence="1">
    <name type="scientific">Xenopsylla cheopis</name>
    <name type="common">Oriental rat flea</name>
    <name type="synonym">Pulex cheopis</name>
    <dbReference type="NCBI Taxonomy" id="163159"/>
    <lineage>
        <taxon>Eukaryota</taxon>
        <taxon>Metazoa</taxon>
        <taxon>Ecdysozoa</taxon>
        <taxon>Arthropoda</taxon>
        <taxon>Hexapoda</taxon>
        <taxon>Insecta</taxon>
        <taxon>Pterygota</taxon>
        <taxon>Neoptera</taxon>
        <taxon>Endopterygota</taxon>
        <taxon>Siphonaptera</taxon>
        <taxon>Pulicidae</taxon>
        <taxon>Xenopsyllinae</taxon>
        <taxon>Xenopsylla</taxon>
    </lineage>
</organism>
<dbReference type="AlphaFoldDB" id="A0A6M2DXY6"/>
<sequence>MLMMLQIIDLFSHMSWTQYLKNVLIVVKDSIHYHILPLPVSCHCLPVKQKMQNKNYLLMPKQNKLDLLLVLLLVVVFFW</sequence>
<protein>
    <submittedName>
        <fullName evidence="1">Putative secreted protein</fullName>
    </submittedName>
</protein>